<keyword evidence="3" id="KW-1185">Reference proteome</keyword>
<feature type="transmembrane region" description="Helical" evidence="1">
    <location>
        <begin position="104"/>
        <end position="128"/>
    </location>
</feature>
<evidence type="ECO:0000313" key="2">
    <source>
        <dbReference type="EMBL" id="NMO20571.1"/>
    </source>
</evidence>
<keyword evidence="1" id="KW-1133">Transmembrane helix</keyword>
<evidence type="ECO:0000256" key="1">
    <source>
        <dbReference type="SAM" id="Phobius"/>
    </source>
</evidence>
<name>A0A848LSA3_9BACT</name>
<evidence type="ECO:0000313" key="3">
    <source>
        <dbReference type="Proteomes" id="UP000518300"/>
    </source>
</evidence>
<keyword evidence="1" id="KW-0472">Membrane</keyword>
<organism evidence="2 3">
    <name type="scientific">Pyxidicoccus fallax</name>
    <dbReference type="NCBI Taxonomy" id="394095"/>
    <lineage>
        <taxon>Bacteria</taxon>
        <taxon>Pseudomonadati</taxon>
        <taxon>Myxococcota</taxon>
        <taxon>Myxococcia</taxon>
        <taxon>Myxococcales</taxon>
        <taxon>Cystobacterineae</taxon>
        <taxon>Myxococcaceae</taxon>
        <taxon>Pyxidicoccus</taxon>
    </lineage>
</organism>
<feature type="transmembrane region" description="Helical" evidence="1">
    <location>
        <begin position="173"/>
        <end position="193"/>
    </location>
</feature>
<comment type="caution">
    <text evidence="2">The sequence shown here is derived from an EMBL/GenBank/DDBJ whole genome shotgun (WGS) entry which is preliminary data.</text>
</comment>
<protein>
    <submittedName>
        <fullName evidence="2">Uncharacterized protein</fullName>
    </submittedName>
</protein>
<dbReference type="AlphaFoldDB" id="A0A848LSA3"/>
<gene>
    <name evidence="2" type="ORF">HG543_37775</name>
</gene>
<feature type="transmembrane region" description="Helical" evidence="1">
    <location>
        <begin position="370"/>
        <end position="392"/>
    </location>
</feature>
<sequence>MSWVAAATWETRHALRQLLPWRWARWLLVLLVLALGVGLSVLVLFIAPPSPRPLEVGVVAGFMGFNLLLATGAAGVGLSRLVARPRGLWLLSLSPMGERSALRVALAPTLLAALCPVTLVGLPFALLASRVAPAVAASMVVAGVCALGWALLGSVSLATLLGQRLGKERGARVLAALSGWLAFMSMMAFGALVRLDLGTPTLVMFLVLTPLLLPVLWERALRAFLDMLRGTETPRTAPEPAWGRGGWARLVGRSSWGLALLALVPVTVVGYGQPSLRRALCALLAVQGVSAVLELVLEPELSMPDRLRLAPRGAVLRARLLAVWGLAALVPALALCALVGWGRWTWLATLAGAGALVPFTYFIRPRGARVVCQLLLLAVALAMSGSETVVAVRGD</sequence>
<proteinExistence type="predicted"/>
<feature type="transmembrane region" description="Helical" evidence="1">
    <location>
        <begin position="134"/>
        <end position="161"/>
    </location>
</feature>
<feature type="transmembrane region" description="Helical" evidence="1">
    <location>
        <begin position="59"/>
        <end position="83"/>
    </location>
</feature>
<dbReference type="RefSeq" id="WP_169349783.1">
    <property type="nucleotide sequence ID" value="NZ_JABBJJ010000253.1"/>
</dbReference>
<dbReference type="EMBL" id="JABBJJ010000253">
    <property type="protein sequence ID" value="NMO20571.1"/>
    <property type="molecule type" value="Genomic_DNA"/>
</dbReference>
<dbReference type="Proteomes" id="UP000518300">
    <property type="component" value="Unassembled WGS sequence"/>
</dbReference>
<feature type="transmembrane region" description="Helical" evidence="1">
    <location>
        <begin position="199"/>
        <end position="217"/>
    </location>
</feature>
<feature type="transmembrane region" description="Helical" evidence="1">
    <location>
        <begin position="346"/>
        <end position="363"/>
    </location>
</feature>
<keyword evidence="1" id="KW-0812">Transmembrane</keyword>
<feature type="transmembrane region" description="Helical" evidence="1">
    <location>
        <begin position="26"/>
        <end position="47"/>
    </location>
</feature>
<reference evidence="2 3" key="1">
    <citation type="submission" date="2020-04" db="EMBL/GenBank/DDBJ databases">
        <title>Draft genome of Pyxidicoccus fallax type strain.</title>
        <authorList>
            <person name="Whitworth D.E."/>
        </authorList>
    </citation>
    <scope>NUCLEOTIDE SEQUENCE [LARGE SCALE GENOMIC DNA]</scope>
    <source>
        <strain evidence="2 3">DSM 14698</strain>
    </source>
</reference>
<feature type="transmembrane region" description="Helical" evidence="1">
    <location>
        <begin position="318"/>
        <end position="340"/>
    </location>
</feature>
<accession>A0A848LSA3</accession>